<comment type="caution">
    <text evidence="1">The sequence shown here is derived from an EMBL/GenBank/DDBJ whole genome shotgun (WGS) entry which is preliminary data.</text>
</comment>
<keyword evidence="2" id="KW-1185">Reference proteome</keyword>
<dbReference type="RefSeq" id="WP_390213927.1">
    <property type="nucleotide sequence ID" value="NZ_JBHLXJ010000017.1"/>
</dbReference>
<organism evidence="1 2">
    <name type="scientific">Undibacterium danionis</name>
    <dbReference type="NCBI Taxonomy" id="1812100"/>
    <lineage>
        <taxon>Bacteria</taxon>
        <taxon>Pseudomonadati</taxon>
        <taxon>Pseudomonadota</taxon>
        <taxon>Betaproteobacteria</taxon>
        <taxon>Burkholderiales</taxon>
        <taxon>Oxalobacteraceae</taxon>
        <taxon>Undibacterium</taxon>
    </lineage>
</organism>
<accession>A0ABV6IHI6</accession>
<evidence type="ECO:0000313" key="1">
    <source>
        <dbReference type="EMBL" id="MFC0351307.1"/>
    </source>
</evidence>
<dbReference type="EMBL" id="JBHLXJ010000017">
    <property type="protein sequence ID" value="MFC0351307.1"/>
    <property type="molecule type" value="Genomic_DNA"/>
</dbReference>
<proteinExistence type="predicted"/>
<name>A0ABV6IHI6_9BURK</name>
<evidence type="ECO:0000313" key="2">
    <source>
        <dbReference type="Proteomes" id="UP001589844"/>
    </source>
</evidence>
<reference evidence="1 2" key="1">
    <citation type="submission" date="2024-09" db="EMBL/GenBank/DDBJ databases">
        <authorList>
            <person name="Sun Q."/>
            <person name="Mori K."/>
        </authorList>
    </citation>
    <scope>NUCLEOTIDE SEQUENCE [LARGE SCALE GENOMIC DNA]</scope>
    <source>
        <strain evidence="1 2">CCM 8677</strain>
    </source>
</reference>
<sequence>MSELANELKKLAERDDLAWLSNDVILSEVDAAVISLTRKQADTVRLDGLAIQTYGNSLLYHKYLQDKLRTKRTLSLSDAKALAASLELDAVLCTDEWPLRYVAGHYDYDNGNPVELLSTVHLIALLEKENLISREVRIKTYSDWLKDGTALLRETPEIYVSLFNELPPTAQG</sequence>
<protein>
    <submittedName>
        <fullName evidence="1">Uncharacterized protein</fullName>
    </submittedName>
</protein>
<gene>
    <name evidence="1" type="ORF">ACFFJH_15920</name>
</gene>
<dbReference type="Proteomes" id="UP001589844">
    <property type="component" value="Unassembled WGS sequence"/>
</dbReference>